<sequence length="189" mass="20405">MNRRSALRSAGAFLAIGPLAGCTDDGTGIATDGDDGTPLDIAPEQLLLSRERLDDTVREGWSTADPDGVSLVRDAHAANQWVPFDEEAGTFHQESGTVTSGVWLFEEVGRARTAFDESPYRDGWGYEERPIAVESLGGITDDQSDLRVLFRDANALGALQYENPHVGASDRESTGLALAAAMHRDWRGD</sequence>
<protein>
    <submittedName>
        <fullName evidence="1">Uncharacterized protein</fullName>
    </submittedName>
</protein>
<dbReference type="Proteomes" id="UP001596442">
    <property type="component" value="Unassembled WGS sequence"/>
</dbReference>
<name>A0ABD5S9E3_9EURY</name>
<reference evidence="1 2" key="1">
    <citation type="journal article" date="2019" name="Int. J. Syst. Evol. Microbiol.">
        <title>The Global Catalogue of Microorganisms (GCM) 10K type strain sequencing project: providing services to taxonomists for standard genome sequencing and annotation.</title>
        <authorList>
            <consortium name="The Broad Institute Genomics Platform"/>
            <consortium name="The Broad Institute Genome Sequencing Center for Infectious Disease"/>
            <person name="Wu L."/>
            <person name="Ma J."/>
        </authorList>
    </citation>
    <scope>NUCLEOTIDE SEQUENCE [LARGE SCALE GENOMIC DNA]</scope>
    <source>
        <strain evidence="1 2">CGMCC 1.3239</strain>
    </source>
</reference>
<organism evidence="1 2">
    <name type="scientific">Halorubrum tibetense</name>
    <dbReference type="NCBI Taxonomy" id="175631"/>
    <lineage>
        <taxon>Archaea</taxon>
        <taxon>Methanobacteriati</taxon>
        <taxon>Methanobacteriota</taxon>
        <taxon>Stenosarchaea group</taxon>
        <taxon>Halobacteria</taxon>
        <taxon>Halobacteriales</taxon>
        <taxon>Haloferacaceae</taxon>
        <taxon>Halorubrum</taxon>
    </lineage>
</organism>
<accession>A0ABD5S9E3</accession>
<proteinExistence type="predicted"/>
<dbReference type="RefSeq" id="WP_379780208.1">
    <property type="nucleotide sequence ID" value="NZ_JBHSWW010000055.1"/>
</dbReference>
<evidence type="ECO:0000313" key="1">
    <source>
        <dbReference type="EMBL" id="MFC6752994.1"/>
    </source>
</evidence>
<keyword evidence="2" id="KW-1185">Reference proteome</keyword>
<evidence type="ECO:0000313" key="2">
    <source>
        <dbReference type="Proteomes" id="UP001596442"/>
    </source>
</evidence>
<dbReference type="AlphaFoldDB" id="A0ABD5S9E3"/>
<comment type="caution">
    <text evidence="1">The sequence shown here is derived from an EMBL/GenBank/DDBJ whole genome shotgun (WGS) entry which is preliminary data.</text>
</comment>
<gene>
    <name evidence="1" type="ORF">ACFQEU_05870</name>
</gene>
<dbReference type="EMBL" id="JBHSWW010000055">
    <property type="protein sequence ID" value="MFC6752994.1"/>
    <property type="molecule type" value="Genomic_DNA"/>
</dbReference>